<gene>
    <name evidence="2" type="ORF">X797_012346</name>
</gene>
<feature type="region of interest" description="Disordered" evidence="1">
    <location>
        <begin position="1"/>
        <end position="43"/>
    </location>
</feature>
<name>A0A014PG79_9HYPO</name>
<evidence type="ECO:0000313" key="3">
    <source>
        <dbReference type="Proteomes" id="UP000030151"/>
    </source>
</evidence>
<dbReference type="HOGENOM" id="CLU_2483847_0_0_1"/>
<organism evidence="2 3">
    <name type="scientific">Metarhizium robertsii</name>
    <dbReference type="NCBI Taxonomy" id="568076"/>
    <lineage>
        <taxon>Eukaryota</taxon>
        <taxon>Fungi</taxon>
        <taxon>Dikarya</taxon>
        <taxon>Ascomycota</taxon>
        <taxon>Pezizomycotina</taxon>
        <taxon>Sordariomycetes</taxon>
        <taxon>Hypocreomycetidae</taxon>
        <taxon>Hypocreales</taxon>
        <taxon>Clavicipitaceae</taxon>
        <taxon>Metarhizium</taxon>
    </lineage>
</organism>
<dbReference type="AlphaFoldDB" id="A0A014PG79"/>
<sequence length="87" mass="9397">MPSSSGTKLATELGGAGRTQLMYSSNKQPDGRGTGQRRHSSTNNYACYCTGRERRVATAPRCCNGLSPIWLGLHSRLRPRPPAGTHP</sequence>
<comment type="caution">
    <text evidence="2">The sequence shown here is derived from an EMBL/GenBank/DDBJ whole genome shotgun (WGS) entry which is preliminary data.</text>
</comment>
<protein>
    <submittedName>
        <fullName evidence="2">Uncharacterized protein</fullName>
    </submittedName>
</protein>
<evidence type="ECO:0000256" key="1">
    <source>
        <dbReference type="SAM" id="MobiDB-lite"/>
    </source>
</evidence>
<evidence type="ECO:0000313" key="2">
    <source>
        <dbReference type="EMBL" id="EXU94583.1"/>
    </source>
</evidence>
<reference evidence="2 3" key="1">
    <citation type="submission" date="2014-02" db="EMBL/GenBank/DDBJ databases">
        <title>The genome sequence of the entomopathogenic fungus Metarhizium robertsii ARSEF 2575.</title>
        <authorList>
            <person name="Giuliano Garisto Donzelli B."/>
            <person name="Roe B.A."/>
            <person name="Macmil S.L."/>
            <person name="Krasnoff S.B."/>
            <person name="Gibson D.M."/>
        </authorList>
    </citation>
    <scope>NUCLEOTIDE SEQUENCE [LARGE SCALE GENOMIC DNA]</scope>
    <source>
        <strain evidence="2 3">ARSEF 2575</strain>
    </source>
</reference>
<accession>A0A014PG79</accession>
<proteinExistence type="predicted"/>
<dbReference type="Proteomes" id="UP000030151">
    <property type="component" value="Unassembled WGS sequence"/>
</dbReference>
<dbReference type="EMBL" id="JELW01000227">
    <property type="protein sequence ID" value="EXU94583.1"/>
    <property type="molecule type" value="Genomic_DNA"/>
</dbReference>